<evidence type="ECO:0000313" key="12">
    <source>
        <dbReference type="EMBL" id="KAK3260058.1"/>
    </source>
</evidence>
<dbReference type="GO" id="GO:0000139">
    <property type="term" value="C:Golgi membrane"/>
    <property type="evidence" value="ECO:0007669"/>
    <property type="project" value="UniProtKB-SubCell"/>
</dbReference>
<accession>A0AAE0KTF0</accession>
<dbReference type="InterPro" id="IPR050943">
    <property type="entry name" value="Glycosyltr_29_Sialyltrsf"/>
</dbReference>
<comment type="subcellular location">
    <subcellularLocation>
        <location evidence="1">Golgi apparatus membrane</location>
        <topology evidence="1">Single-pass type II membrane protein</topology>
    </subcellularLocation>
</comment>
<evidence type="ECO:0000256" key="11">
    <source>
        <dbReference type="PIRSR" id="PIRSR005557-2"/>
    </source>
</evidence>
<keyword evidence="5" id="KW-0812">Transmembrane</keyword>
<name>A0AAE0KTF0_9CHLO</name>
<evidence type="ECO:0000256" key="10">
    <source>
        <dbReference type="ARBA" id="ARBA00023180"/>
    </source>
</evidence>
<evidence type="ECO:0000256" key="8">
    <source>
        <dbReference type="ARBA" id="ARBA00023034"/>
    </source>
</evidence>
<dbReference type="InterPro" id="IPR038578">
    <property type="entry name" value="GT29-like_sf"/>
</dbReference>
<keyword evidence="6" id="KW-0735">Signal-anchor</keyword>
<evidence type="ECO:0000256" key="2">
    <source>
        <dbReference type="ARBA" id="ARBA00006003"/>
    </source>
</evidence>
<evidence type="ECO:0000256" key="1">
    <source>
        <dbReference type="ARBA" id="ARBA00004323"/>
    </source>
</evidence>
<evidence type="ECO:0000256" key="7">
    <source>
        <dbReference type="ARBA" id="ARBA00022989"/>
    </source>
</evidence>
<dbReference type="EMBL" id="LGRX02018250">
    <property type="protein sequence ID" value="KAK3260058.1"/>
    <property type="molecule type" value="Genomic_DNA"/>
</dbReference>
<evidence type="ECO:0000256" key="5">
    <source>
        <dbReference type="ARBA" id="ARBA00022692"/>
    </source>
</evidence>
<evidence type="ECO:0000256" key="3">
    <source>
        <dbReference type="ARBA" id="ARBA00022676"/>
    </source>
</evidence>
<dbReference type="Gene3D" id="3.90.1480.20">
    <property type="entry name" value="Glycosyl transferase family 29"/>
    <property type="match status" value="1"/>
</dbReference>
<keyword evidence="3" id="KW-0328">Glycosyltransferase</keyword>
<proteinExistence type="inferred from homology"/>
<dbReference type="GO" id="GO:0006491">
    <property type="term" value="P:N-glycan processing"/>
    <property type="evidence" value="ECO:0007669"/>
    <property type="project" value="TreeGrafter"/>
</dbReference>
<comment type="similarity">
    <text evidence="2">Belongs to the glycosyltransferase 29 family.</text>
</comment>
<keyword evidence="10" id="KW-0325">Glycoprotein</keyword>
<reference evidence="12 13" key="1">
    <citation type="journal article" date="2015" name="Genome Biol. Evol.">
        <title>Comparative Genomics of a Bacterivorous Green Alga Reveals Evolutionary Causalities and Consequences of Phago-Mixotrophic Mode of Nutrition.</title>
        <authorList>
            <person name="Burns J.A."/>
            <person name="Paasch A."/>
            <person name="Narechania A."/>
            <person name="Kim E."/>
        </authorList>
    </citation>
    <scope>NUCLEOTIDE SEQUENCE [LARGE SCALE GENOMIC DNA]</scope>
    <source>
        <strain evidence="12 13">PLY_AMNH</strain>
    </source>
</reference>
<dbReference type="InterPro" id="IPR001675">
    <property type="entry name" value="Glyco_trans_29"/>
</dbReference>
<dbReference type="Pfam" id="PF00777">
    <property type="entry name" value="Glyco_transf_29"/>
    <property type="match status" value="1"/>
</dbReference>
<feature type="non-terminal residue" evidence="12">
    <location>
        <position position="1"/>
    </location>
</feature>
<keyword evidence="4" id="KW-0808">Transferase</keyword>
<evidence type="ECO:0000256" key="9">
    <source>
        <dbReference type="ARBA" id="ARBA00023136"/>
    </source>
</evidence>
<comment type="caution">
    <text evidence="12">The sequence shown here is derived from an EMBL/GenBank/DDBJ whole genome shotgun (WGS) entry which is preliminary data.</text>
</comment>
<protein>
    <submittedName>
        <fullName evidence="12">Uncharacterized protein</fullName>
    </submittedName>
</protein>
<keyword evidence="7" id="KW-1133">Transmembrane helix</keyword>
<evidence type="ECO:0000256" key="6">
    <source>
        <dbReference type="ARBA" id="ARBA00022968"/>
    </source>
</evidence>
<evidence type="ECO:0000313" key="13">
    <source>
        <dbReference type="Proteomes" id="UP001190700"/>
    </source>
</evidence>
<evidence type="ECO:0000256" key="4">
    <source>
        <dbReference type="ARBA" id="ARBA00022679"/>
    </source>
</evidence>
<sequence length="297" mass="33262">ACLGNLRNCTAATAHVAQHLSSMIFAVRGRDPDMSDLVAQYNPEVNRSRFRTCALVGNAGHITKRDYGMYIDSHELVVRFNVLPTIGFEQFVGRKTSLRVVNHRRSLTACCRGGWPDPKANDTQVGIALWFAHAQREILNACASRFPENPRYSMDARYIAKEAELMRKMRMDLLRLGFGPFGRWMQLTSGAHAALMFFRLCDSVSLYGFTSYKEEETAWAGRPRAAAMGAHTQAQGVRTQNSTYGLRNGTITVEKDNDQYAGRTVRAGSGSRFHDWKGEKFAYRMLHAAGYATICSV</sequence>
<dbReference type="AlphaFoldDB" id="A0AAE0KTF0"/>
<feature type="disulfide bond" evidence="11">
    <location>
        <begin position="53"/>
        <end position="201"/>
    </location>
</feature>
<keyword evidence="13" id="KW-1185">Reference proteome</keyword>
<dbReference type="Proteomes" id="UP001190700">
    <property type="component" value="Unassembled WGS sequence"/>
</dbReference>
<dbReference type="GO" id="GO:0009311">
    <property type="term" value="P:oligosaccharide metabolic process"/>
    <property type="evidence" value="ECO:0007669"/>
    <property type="project" value="TreeGrafter"/>
</dbReference>
<keyword evidence="8" id="KW-0333">Golgi apparatus</keyword>
<gene>
    <name evidence="12" type="ORF">CYMTET_30970</name>
</gene>
<dbReference type="PANTHER" id="PTHR11987:SF53">
    <property type="entry name" value="ALPHA-2,8-SIALYLTRANSFERASE 8F-LIKE"/>
    <property type="match status" value="1"/>
</dbReference>
<dbReference type="PANTHER" id="PTHR11987">
    <property type="entry name" value="ALPHA-2,8-SIALYLTRANSFERASE"/>
    <property type="match status" value="1"/>
</dbReference>
<organism evidence="12 13">
    <name type="scientific">Cymbomonas tetramitiformis</name>
    <dbReference type="NCBI Taxonomy" id="36881"/>
    <lineage>
        <taxon>Eukaryota</taxon>
        <taxon>Viridiplantae</taxon>
        <taxon>Chlorophyta</taxon>
        <taxon>Pyramimonadophyceae</taxon>
        <taxon>Pyramimonadales</taxon>
        <taxon>Pyramimonadaceae</taxon>
        <taxon>Cymbomonas</taxon>
    </lineage>
</organism>
<dbReference type="GO" id="GO:0003828">
    <property type="term" value="F:alpha-N-acetylneuraminate alpha-2,8-sialyltransferase activity"/>
    <property type="evidence" value="ECO:0007669"/>
    <property type="project" value="TreeGrafter"/>
</dbReference>
<keyword evidence="9" id="KW-0472">Membrane</keyword>